<dbReference type="InterPro" id="IPR024607">
    <property type="entry name" value="Sulfatase_CS"/>
</dbReference>
<accession>A0ABM0JRD4</accession>
<dbReference type="RefSeq" id="XP_005099750.2">
    <property type="nucleotide sequence ID" value="XM_005099693.2"/>
</dbReference>
<dbReference type="Gene3D" id="3.30.1120.10">
    <property type="match status" value="1"/>
</dbReference>
<comment type="cofactor">
    <cofactor evidence="1">
        <name>Ca(2+)</name>
        <dbReference type="ChEBI" id="CHEBI:29108"/>
    </cofactor>
</comment>
<dbReference type="InterPro" id="IPR017850">
    <property type="entry name" value="Alkaline_phosphatase_core_sf"/>
</dbReference>
<evidence type="ECO:0000313" key="10">
    <source>
        <dbReference type="RefSeq" id="XP_005099750.2"/>
    </source>
</evidence>
<dbReference type="Proteomes" id="UP000694888">
    <property type="component" value="Unplaced"/>
</dbReference>
<organism evidence="9 10">
    <name type="scientific">Aplysia californica</name>
    <name type="common">California sea hare</name>
    <dbReference type="NCBI Taxonomy" id="6500"/>
    <lineage>
        <taxon>Eukaryota</taxon>
        <taxon>Metazoa</taxon>
        <taxon>Spiralia</taxon>
        <taxon>Lophotrochozoa</taxon>
        <taxon>Mollusca</taxon>
        <taxon>Gastropoda</taxon>
        <taxon>Heterobranchia</taxon>
        <taxon>Euthyneura</taxon>
        <taxon>Tectipleura</taxon>
        <taxon>Aplysiida</taxon>
        <taxon>Aplysioidea</taxon>
        <taxon>Aplysiidae</taxon>
        <taxon>Aplysia</taxon>
    </lineage>
</organism>
<dbReference type="SUPFAM" id="SSF53649">
    <property type="entry name" value="Alkaline phosphatase-like"/>
    <property type="match status" value="1"/>
</dbReference>
<feature type="domain" description="Sulfatase N-terminal" evidence="8">
    <location>
        <begin position="22"/>
        <end position="329"/>
    </location>
</feature>
<protein>
    <submittedName>
        <fullName evidence="10">Arylsulfatase B</fullName>
    </submittedName>
</protein>
<sequence length="488" mass="55029">MATALLMTVAAVLSVALGAEKPNVIFIVADDLGWNDVGYTNPDVISPNIDFLAKSGVILDQYYVQPLCSPSRTAFMTGVYPYRLGLQHLVVMNNQDVCVPLDRKMLPQLLKENGYSTHMMGKWHLGFCKWECTPTYRGFDSFYGFYSGGEDHYSKEVNGFDFRNNTEVCRDGAKNYSTYQYADRMEQIVRGHDPKNPLFMYMAFQNVHMPMQVPEKYTAMYPHIQNENRKYLSAMVTAVDDAIGRLITSLKQKGIYNNTLIIFTSDNGGWTSYGGNNYPLRGGKISIFEGGTRVVGFLHGPMLARKGGKFDGLMHAVDWFPTIAEAAGIQNKEPDQDGMSQWSAINSRGPALRQEVVYNLDYHSLPLQGQAAIRVGDYKLIEGFPGMYEGWYKPDTVYKEPLGNLTLDLNNLPKLNIGEDFHVFKYLFNLKDDPTEHNNLYDKLPDVVKMMEGKLEAAKKRYVAPNFPSADPKSNPQNYGGVWTPGWC</sequence>
<keyword evidence="4" id="KW-0378">Hydrolase</keyword>
<dbReference type="PROSITE" id="PS00523">
    <property type="entry name" value="SULFATASE_1"/>
    <property type="match status" value="1"/>
</dbReference>
<evidence type="ECO:0000256" key="7">
    <source>
        <dbReference type="SAM" id="SignalP"/>
    </source>
</evidence>
<keyword evidence="9" id="KW-1185">Reference proteome</keyword>
<reference evidence="10" key="1">
    <citation type="submission" date="2025-08" db="UniProtKB">
        <authorList>
            <consortium name="RefSeq"/>
        </authorList>
    </citation>
    <scope>IDENTIFICATION</scope>
</reference>
<evidence type="ECO:0000256" key="3">
    <source>
        <dbReference type="ARBA" id="ARBA00022723"/>
    </source>
</evidence>
<feature type="chain" id="PRO_5047001562" evidence="7">
    <location>
        <begin position="19"/>
        <end position="488"/>
    </location>
</feature>
<evidence type="ECO:0000313" key="9">
    <source>
        <dbReference type="Proteomes" id="UP000694888"/>
    </source>
</evidence>
<dbReference type="InterPro" id="IPR000917">
    <property type="entry name" value="Sulfatase_N"/>
</dbReference>
<dbReference type="PANTHER" id="PTHR10342">
    <property type="entry name" value="ARYLSULFATASE"/>
    <property type="match status" value="1"/>
</dbReference>
<dbReference type="GeneID" id="101854870"/>
<proteinExistence type="inferred from homology"/>
<keyword evidence="6" id="KW-0325">Glycoprotein</keyword>
<keyword evidence="3" id="KW-0479">Metal-binding</keyword>
<dbReference type="CDD" id="cd16029">
    <property type="entry name" value="4-S"/>
    <property type="match status" value="1"/>
</dbReference>
<dbReference type="Gene3D" id="3.40.720.10">
    <property type="entry name" value="Alkaline Phosphatase, subunit A"/>
    <property type="match status" value="1"/>
</dbReference>
<keyword evidence="7" id="KW-0732">Signal</keyword>
<dbReference type="Pfam" id="PF00884">
    <property type="entry name" value="Sulfatase"/>
    <property type="match status" value="1"/>
</dbReference>
<evidence type="ECO:0000256" key="4">
    <source>
        <dbReference type="ARBA" id="ARBA00022801"/>
    </source>
</evidence>
<gene>
    <name evidence="10" type="primary">LOC101854870</name>
</gene>
<keyword evidence="5" id="KW-0106">Calcium</keyword>
<dbReference type="InterPro" id="IPR047115">
    <property type="entry name" value="ARSB"/>
</dbReference>
<comment type="similarity">
    <text evidence="2">Belongs to the sulfatase family.</text>
</comment>
<evidence type="ECO:0000259" key="8">
    <source>
        <dbReference type="Pfam" id="PF00884"/>
    </source>
</evidence>
<evidence type="ECO:0000256" key="2">
    <source>
        <dbReference type="ARBA" id="ARBA00008779"/>
    </source>
</evidence>
<evidence type="ECO:0000256" key="6">
    <source>
        <dbReference type="ARBA" id="ARBA00023180"/>
    </source>
</evidence>
<evidence type="ECO:0000256" key="5">
    <source>
        <dbReference type="ARBA" id="ARBA00022837"/>
    </source>
</evidence>
<dbReference type="PANTHER" id="PTHR10342:SF273">
    <property type="entry name" value="RE14504P"/>
    <property type="match status" value="1"/>
</dbReference>
<evidence type="ECO:0000256" key="1">
    <source>
        <dbReference type="ARBA" id="ARBA00001913"/>
    </source>
</evidence>
<name>A0ABM0JRD4_APLCA</name>
<feature type="signal peptide" evidence="7">
    <location>
        <begin position="1"/>
        <end position="18"/>
    </location>
</feature>